<feature type="transmembrane region" description="Helical" evidence="14">
    <location>
        <begin position="30"/>
        <end position="53"/>
    </location>
</feature>
<dbReference type="Proteomes" id="UP001194468">
    <property type="component" value="Unassembled WGS sequence"/>
</dbReference>
<feature type="transmembrane region" description="Helical" evidence="14">
    <location>
        <begin position="202"/>
        <end position="222"/>
    </location>
</feature>
<feature type="transmembrane region" description="Helical" evidence="14">
    <location>
        <begin position="116"/>
        <end position="134"/>
    </location>
</feature>
<dbReference type="GO" id="GO:0052925">
    <property type="term" value="F:dol-P-Man:Man(5)GlcNAc(2)-PP-Dol alpha-1,3-mannosyltransferase activity"/>
    <property type="evidence" value="ECO:0007669"/>
    <property type="project" value="UniProtKB-EC"/>
</dbReference>
<evidence type="ECO:0000256" key="5">
    <source>
        <dbReference type="ARBA" id="ARBA00022676"/>
    </source>
</evidence>
<evidence type="ECO:0000256" key="2">
    <source>
        <dbReference type="ARBA" id="ARBA00004922"/>
    </source>
</evidence>
<evidence type="ECO:0000256" key="1">
    <source>
        <dbReference type="ARBA" id="ARBA00004477"/>
    </source>
</evidence>
<protein>
    <recommendedName>
        <fullName evidence="4 14">Dol-P-Man:Man(5)GlcNAc(2)-PP-Dol alpha-1,3-mannosyltransferase</fullName>
        <ecNumber evidence="3 14">2.4.1.258</ecNumber>
    </recommendedName>
    <alternativeName>
        <fullName evidence="14">Dol-P-Man-dependent alpha(1-3)-mannosyltransferase</fullName>
    </alternativeName>
</protein>
<evidence type="ECO:0000256" key="6">
    <source>
        <dbReference type="ARBA" id="ARBA00022679"/>
    </source>
</evidence>
<keyword evidence="6 14" id="KW-0808">Transferase</keyword>
<dbReference type="GO" id="GO:0005789">
    <property type="term" value="C:endoplasmic reticulum membrane"/>
    <property type="evidence" value="ECO:0007669"/>
    <property type="project" value="UniProtKB-SubCell"/>
</dbReference>
<feature type="transmembrane region" description="Helical" evidence="14">
    <location>
        <begin position="288"/>
        <end position="308"/>
    </location>
</feature>
<comment type="catalytic activity">
    <reaction evidence="12 14">
        <text>an alpha-D-Man-(1-&gt;2)-alpha-D-Man-(1-&gt;2)-alpha-D-Man-(1-&gt;3)-[alpha-D-Man-(1-&gt;6)]-beta-D-Man-(1-&gt;4)-beta-D-GlcNAc-(1-&gt;4)-alpha-D-GlcNAc-diphospho-di-trans,poly-cis-dolichol + a di-trans,poly-cis-dolichyl beta-D-mannosyl phosphate = an alpha-D-Man-(1-&gt;2)-alpha-D-Man-(1-&gt;2)-alpha-D-Man-(1-&gt;3)-[alpha-D-Man-(1-&gt;3)-alpha-D-Man-(1-&gt;6)]-beta-D-Man-(1-&gt;4)-beta-D-GlcNAc-(1-&gt;4)-alpha-D-GlcNAc-diphospho-di-trans,poly-cis-dolichol + a di-trans,poly-cis-dolichyl phosphate + H(+)</text>
        <dbReference type="Rhea" id="RHEA:29527"/>
        <dbReference type="Rhea" id="RHEA-COMP:19498"/>
        <dbReference type="Rhea" id="RHEA-COMP:19501"/>
        <dbReference type="Rhea" id="RHEA-COMP:19516"/>
        <dbReference type="Rhea" id="RHEA-COMP:19517"/>
        <dbReference type="ChEBI" id="CHEBI:15378"/>
        <dbReference type="ChEBI" id="CHEBI:57683"/>
        <dbReference type="ChEBI" id="CHEBI:58211"/>
        <dbReference type="ChEBI" id="CHEBI:132515"/>
        <dbReference type="ChEBI" id="CHEBI:132516"/>
        <dbReference type="EC" id="2.4.1.258"/>
    </reaction>
    <physiologicalReaction direction="left-to-right" evidence="12 14">
        <dbReference type="Rhea" id="RHEA:29528"/>
    </physiologicalReaction>
</comment>
<feature type="transmembrane region" description="Helical" evidence="14">
    <location>
        <begin position="155"/>
        <end position="176"/>
    </location>
</feature>
<dbReference type="PANTHER" id="PTHR12646:SF0">
    <property type="entry name" value="DOL-P-MAN:MAN(5)GLCNAC(2)-PP-DOL ALPHA-1,3-MANNOSYLTRANSFERASE"/>
    <property type="match status" value="1"/>
</dbReference>
<evidence type="ECO:0000256" key="7">
    <source>
        <dbReference type="ARBA" id="ARBA00022692"/>
    </source>
</evidence>
<organism evidence="15 16">
    <name type="scientific">Boletus edulis BED1</name>
    <dbReference type="NCBI Taxonomy" id="1328754"/>
    <lineage>
        <taxon>Eukaryota</taxon>
        <taxon>Fungi</taxon>
        <taxon>Dikarya</taxon>
        <taxon>Basidiomycota</taxon>
        <taxon>Agaricomycotina</taxon>
        <taxon>Agaricomycetes</taxon>
        <taxon>Agaricomycetidae</taxon>
        <taxon>Boletales</taxon>
        <taxon>Boletineae</taxon>
        <taxon>Boletaceae</taxon>
        <taxon>Boletoideae</taxon>
        <taxon>Boletus</taxon>
    </lineage>
</organism>
<dbReference type="PANTHER" id="PTHR12646">
    <property type="entry name" value="NOT56 - RELATED"/>
    <property type="match status" value="1"/>
</dbReference>
<keyword evidence="16" id="KW-1185">Reference proteome</keyword>
<evidence type="ECO:0000313" key="16">
    <source>
        <dbReference type="Proteomes" id="UP001194468"/>
    </source>
</evidence>
<comment type="function">
    <text evidence="11 14">Dol-P-Man:Man(5)GlcNAc(2)-PP-Dol alpha-1,3-mannosyltransferase that operates in the biosynthetic pathway of dolichol-linked oligosaccharides, the glycan precursors employed in protein asparagine (N)-glycosylation. The assembly of dolichol-linked oligosaccharides begins on the cytosolic side of the endoplasmic reticulum membrane and finishes in its lumen. The sequential addition of sugars to dolichol pyrophosphate produces dolichol-linked oligosaccharides containing fourteen sugars, including two GlcNAcs, nine mannoses and three glucoses. Once assembled, the oligosaccharide is transferred from the lipid to nascent proteins by oligosaccharyltransferases. In the lumen of the endoplasmic reticulum, adds the first dolichyl beta-D-mannosyl phosphate derived mannose in an alpha-1,3 linkage to Man(5)GlcNAc(2)-PP-dolichol to produce Man(6)GlcNAc(2)-PP-dolichol.</text>
</comment>
<dbReference type="EMBL" id="WHUW01000004">
    <property type="protein sequence ID" value="KAF8447672.1"/>
    <property type="molecule type" value="Genomic_DNA"/>
</dbReference>
<evidence type="ECO:0000256" key="14">
    <source>
        <dbReference type="RuleBase" id="RU364047"/>
    </source>
</evidence>
<comment type="similarity">
    <text evidence="13">Belongs to the glycosyltransferase ALG3 family.</text>
</comment>
<proteinExistence type="inferred from homology"/>
<keyword evidence="7 14" id="KW-0812">Transmembrane</keyword>
<evidence type="ECO:0000256" key="12">
    <source>
        <dbReference type="ARBA" id="ARBA00049506"/>
    </source>
</evidence>
<sequence length="431" mass="48854">MSNPTHVVSSSGLLRSGYELLRSLLLDKRYFWVLCGIVILGDAFLTQLIIHFIPYTEIDWETYMVHVNVYLKGERNYAEIDGPTGPLVYPAGHVHIHHLLYRITDAGRNIGLAQQIYGALYIASLVLVCCVYRQGGASNWTILLLPLSKRLHSIFVLRLFNDCWSLVLVQAAILALQRTSDDLGILLFRPLYLNGADERNSLALSVKMSALLYLPGLLVILFKRHGLMVTMRHLLVMAAAQIVLARSFLAEDARAYFQNAFDLSRMFMYKWTVNWRFLDEQTFLSRSWARGLLVGHVTVLVAFGLFRWCRSDGGVAVVLRRGFRSPMLSPSLSPVSADYVATVLMTSNLIGILFARSLHYQFYSWYFQHLPFLAQRTKYPLLLQLLIIVGIEYAWNVFPSTSLSSGILLASHCVLVFGIWFGYAEGKQVKS</sequence>
<evidence type="ECO:0000256" key="10">
    <source>
        <dbReference type="ARBA" id="ARBA00023136"/>
    </source>
</evidence>
<comment type="caution">
    <text evidence="15">The sequence shown here is derived from an EMBL/GenBank/DDBJ whole genome shotgun (WGS) entry which is preliminary data.</text>
</comment>
<evidence type="ECO:0000256" key="11">
    <source>
        <dbReference type="ARBA" id="ARBA00044743"/>
    </source>
</evidence>
<reference evidence="15" key="1">
    <citation type="submission" date="2019-10" db="EMBL/GenBank/DDBJ databases">
        <authorList>
            <consortium name="DOE Joint Genome Institute"/>
            <person name="Kuo A."/>
            <person name="Miyauchi S."/>
            <person name="Kiss E."/>
            <person name="Drula E."/>
            <person name="Kohler A."/>
            <person name="Sanchez-Garcia M."/>
            <person name="Andreopoulos B."/>
            <person name="Barry K.W."/>
            <person name="Bonito G."/>
            <person name="Buee M."/>
            <person name="Carver A."/>
            <person name="Chen C."/>
            <person name="Cichocki N."/>
            <person name="Clum A."/>
            <person name="Culley D."/>
            <person name="Crous P.W."/>
            <person name="Fauchery L."/>
            <person name="Girlanda M."/>
            <person name="Hayes R."/>
            <person name="Keri Z."/>
            <person name="LaButti K."/>
            <person name="Lipzen A."/>
            <person name="Lombard V."/>
            <person name="Magnuson J."/>
            <person name="Maillard F."/>
            <person name="Morin E."/>
            <person name="Murat C."/>
            <person name="Nolan M."/>
            <person name="Ohm R."/>
            <person name="Pangilinan J."/>
            <person name="Pereira M."/>
            <person name="Perotto S."/>
            <person name="Peter M."/>
            <person name="Riley R."/>
            <person name="Sitrit Y."/>
            <person name="Stielow B."/>
            <person name="Szollosi G."/>
            <person name="Zifcakova L."/>
            <person name="Stursova M."/>
            <person name="Spatafora J.W."/>
            <person name="Tedersoo L."/>
            <person name="Vaario L.-M."/>
            <person name="Yamada A."/>
            <person name="Yan M."/>
            <person name="Wang P."/>
            <person name="Xu J."/>
            <person name="Bruns T."/>
            <person name="Baldrian P."/>
            <person name="Vilgalys R."/>
            <person name="Henrissat B."/>
            <person name="Grigoriev I.V."/>
            <person name="Hibbett D."/>
            <person name="Nagy L.G."/>
            <person name="Martin F.M."/>
        </authorList>
    </citation>
    <scope>NUCLEOTIDE SEQUENCE</scope>
    <source>
        <strain evidence="15">BED1</strain>
    </source>
</reference>
<feature type="transmembrane region" description="Helical" evidence="14">
    <location>
        <begin position="404"/>
        <end position="423"/>
    </location>
</feature>
<dbReference type="Pfam" id="PF05208">
    <property type="entry name" value="ALG3"/>
    <property type="match status" value="1"/>
</dbReference>
<comment type="subcellular location">
    <subcellularLocation>
        <location evidence="1 14">Endoplasmic reticulum membrane</location>
        <topology evidence="1 14">Multi-pass membrane protein</topology>
    </subcellularLocation>
</comment>
<evidence type="ECO:0000313" key="15">
    <source>
        <dbReference type="EMBL" id="KAF8447672.1"/>
    </source>
</evidence>
<feature type="transmembrane region" description="Helical" evidence="14">
    <location>
        <begin position="379"/>
        <end position="398"/>
    </location>
</feature>
<dbReference type="EC" id="2.4.1.258" evidence="3 14"/>
<feature type="transmembrane region" description="Helical" evidence="14">
    <location>
        <begin position="339"/>
        <end position="358"/>
    </location>
</feature>
<evidence type="ECO:0000256" key="3">
    <source>
        <dbReference type="ARBA" id="ARBA00011964"/>
    </source>
</evidence>
<name>A0AAD4GJB6_BOLED</name>
<dbReference type="InterPro" id="IPR007873">
    <property type="entry name" value="Glycosyltransferase_ALG3"/>
</dbReference>
<evidence type="ECO:0000256" key="9">
    <source>
        <dbReference type="ARBA" id="ARBA00022989"/>
    </source>
</evidence>
<reference evidence="15" key="2">
    <citation type="journal article" date="2020" name="Nat. Commun.">
        <title>Large-scale genome sequencing of mycorrhizal fungi provides insights into the early evolution of symbiotic traits.</title>
        <authorList>
            <person name="Miyauchi S."/>
            <person name="Kiss E."/>
            <person name="Kuo A."/>
            <person name="Drula E."/>
            <person name="Kohler A."/>
            <person name="Sanchez-Garcia M."/>
            <person name="Morin E."/>
            <person name="Andreopoulos B."/>
            <person name="Barry K.W."/>
            <person name="Bonito G."/>
            <person name="Buee M."/>
            <person name="Carver A."/>
            <person name="Chen C."/>
            <person name="Cichocki N."/>
            <person name="Clum A."/>
            <person name="Culley D."/>
            <person name="Crous P.W."/>
            <person name="Fauchery L."/>
            <person name="Girlanda M."/>
            <person name="Hayes R.D."/>
            <person name="Keri Z."/>
            <person name="LaButti K."/>
            <person name="Lipzen A."/>
            <person name="Lombard V."/>
            <person name="Magnuson J."/>
            <person name="Maillard F."/>
            <person name="Murat C."/>
            <person name="Nolan M."/>
            <person name="Ohm R.A."/>
            <person name="Pangilinan J."/>
            <person name="Pereira M.F."/>
            <person name="Perotto S."/>
            <person name="Peter M."/>
            <person name="Pfister S."/>
            <person name="Riley R."/>
            <person name="Sitrit Y."/>
            <person name="Stielow J.B."/>
            <person name="Szollosi G."/>
            <person name="Zifcakova L."/>
            <person name="Stursova M."/>
            <person name="Spatafora J.W."/>
            <person name="Tedersoo L."/>
            <person name="Vaario L.M."/>
            <person name="Yamada A."/>
            <person name="Yan M."/>
            <person name="Wang P."/>
            <person name="Xu J."/>
            <person name="Bruns T."/>
            <person name="Baldrian P."/>
            <person name="Vilgalys R."/>
            <person name="Dunand C."/>
            <person name="Henrissat B."/>
            <person name="Grigoriev I.V."/>
            <person name="Hibbett D."/>
            <person name="Nagy L.G."/>
            <person name="Martin F.M."/>
        </authorList>
    </citation>
    <scope>NUCLEOTIDE SEQUENCE</scope>
    <source>
        <strain evidence="15">BED1</strain>
    </source>
</reference>
<keyword evidence="10 14" id="KW-0472">Membrane</keyword>
<comment type="pathway">
    <text evidence="2 14">Protein modification; protein glycosylation.</text>
</comment>
<gene>
    <name evidence="15" type="ORF">L210DRAFT_3390261</name>
</gene>
<accession>A0AAD4GJB6</accession>
<evidence type="ECO:0000256" key="8">
    <source>
        <dbReference type="ARBA" id="ARBA00022824"/>
    </source>
</evidence>
<evidence type="ECO:0000256" key="4">
    <source>
        <dbReference type="ARBA" id="ARBA00015561"/>
    </source>
</evidence>
<dbReference type="AlphaFoldDB" id="A0AAD4GJB6"/>
<keyword evidence="9 14" id="KW-1133">Transmembrane helix</keyword>
<evidence type="ECO:0000256" key="13">
    <source>
        <dbReference type="ARBA" id="ARBA00093457"/>
    </source>
</evidence>
<keyword evidence="5 14" id="KW-0328">Glycosyltransferase</keyword>
<keyword evidence="8 14" id="KW-0256">Endoplasmic reticulum</keyword>